<accession>F8FJZ1</accession>
<dbReference type="KEGG" id="pms:KNP414_05508"/>
<gene>
    <name evidence="1" type="ordered locus">KNP414_05508</name>
</gene>
<proteinExistence type="predicted"/>
<dbReference type="Proteomes" id="UP000006620">
    <property type="component" value="Chromosome"/>
</dbReference>
<name>F8FJZ1_PAEMK</name>
<protein>
    <submittedName>
        <fullName evidence="1">Uncharacterized protein</fullName>
    </submittedName>
</protein>
<dbReference type="AlphaFoldDB" id="F8FJZ1"/>
<dbReference type="HOGENOM" id="CLU_3313846_0_0_9"/>
<sequence>MRVCQGFISFRRLKAAAGMGDNGSGGVKPCIDFCGRGGL</sequence>
<evidence type="ECO:0000313" key="1">
    <source>
        <dbReference type="EMBL" id="AEI44032.1"/>
    </source>
</evidence>
<evidence type="ECO:0000313" key="2">
    <source>
        <dbReference type="Proteomes" id="UP000006620"/>
    </source>
</evidence>
<reference evidence="2" key="1">
    <citation type="submission" date="2011-06" db="EMBL/GenBank/DDBJ databases">
        <title>Complete genome sequence of Paenibacillus mucilaginosus KNP414.</title>
        <authorList>
            <person name="Wang J."/>
            <person name="Hu S."/>
            <person name="Hu X."/>
            <person name="Zhang B."/>
            <person name="Dong D."/>
            <person name="Zhang S."/>
            <person name="Zhao K."/>
            <person name="Wu D."/>
        </authorList>
    </citation>
    <scope>NUCLEOTIDE SEQUENCE [LARGE SCALE GENOMIC DNA]</scope>
    <source>
        <strain evidence="2">KNP414</strain>
    </source>
</reference>
<organism evidence="1 2">
    <name type="scientific">Paenibacillus mucilaginosus (strain KNP414)</name>
    <dbReference type="NCBI Taxonomy" id="1036673"/>
    <lineage>
        <taxon>Bacteria</taxon>
        <taxon>Bacillati</taxon>
        <taxon>Bacillota</taxon>
        <taxon>Bacilli</taxon>
        <taxon>Bacillales</taxon>
        <taxon>Paenibacillaceae</taxon>
        <taxon>Paenibacillus</taxon>
    </lineage>
</organism>
<dbReference type="EMBL" id="CP002869">
    <property type="protein sequence ID" value="AEI44032.1"/>
    <property type="molecule type" value="Genomic_DNA"/>
</dbReference>
<reference evidence="1 2" key="2">
    <citation type="journal article" date="2013" name="Genome Announc.">
        <title>Genome Sequence of Growth-Improving Paenibacillus mucilaginosus Strain KNP414.</title>
        <authorList>
            <person name="Lu J.J."/>
            <person name="Wang J.F."/>
            <person name="Hu X.F."/>
        </authorList>
    </citation>
    <scope>NUCLEOTIDE SEQUENCE [LARGE SCALE GENOMIC DNA]</scope>
    <source>
        <strain evidence="1 2">KNP414</strain>
    </source>
</reference>